<dbReference type="SMART" id="SM00743">
    <property type="entry name" value="Agenet"/>
    <property type="match status" value="5"/>
</dbReference>
<organism evidence="3">
    <name type="scientific">Oryza meridionalis</name>
    <dbReference type="NCBI Taxonomy" id="40149"/>
    <lineage>
        <taxon>Eukaryota</taxon>
        <taxon>Viridiplantae</taxon>
        <taxon>Streptophyta</taxon>
        <taxon>Embryophyta</taxon>
        <taxon>Tracheophyta</taxon>
        <taxon>Spermatophyta</taxon>
        <taxon>Magnoliopsida</taxon>
        <taxon>Liliopsida</taxon>
        <taxon>Poales</taxon>
        <taxon>Poaceae</taxon>
        <taxon>BOP clade</taxon>
        <taxon>Oryzoideae</taxon>
        <taxon>Oryzeae</taxon>
        <taxon>Oryzinae</taxon>
        <taxon>Oryza</taxon>
    </lineage>
</organism>
<feature type="domain" description="Agenet" evidence="2">
    <location>
        <begin position="59"/>
        <end position="123"/>
    </location>
</feature>
<feature type="domain" description="Agenet" evidence="2">
    <location>
        <begin position="261"/>
        <end position="317"/>
    </location>
</feature>
<dbReference type="Gene3D" id="2.30.30.140">
    <property type="match status" value="1"/>
</dbReference>
<evidence type="ECO:0000313" key="4">
    <source>
        <dbReference type="Proteomes" id="UP000008021"/>
    </source>
</evidence>
<dbReference type="HOGENOM" id="CLU_028776_0_0_1"/>
<dbReference type="PANTHER" id="PTHR31917:SF156">
    <property type="entry name" value="DUF724 DOMAIN-CONTAINING PROTEIN 2"/>
    <property type="match status" value="1"/>
</dbReference>
<protein>
    <recommendedName>
        <fullName evidence="2">Agenet domain-containing protein</fullName>
    </recommendedName>
</protein>
<proteinExistence type="predicted"/>
<reference evidence="3" key="2">
    <citation type="submission" date="2018-05" db="EMBL/GenBank/DDBJ databases">
        <title>OmerRS3 (Oryza meridionalis Reference Sequence Version 3).</title>
        <authorList>
            <person name="Zhang J."/>
            <person name="Kudrna D."/>
            <person name="Lee S."/>
            <person name="Talag J."/>
            <person name="Welchert J."/>
            <person name="Wing R.A."/>
        </authorList>
    </citation>
    <scope>NUCLEOTIDE SEQUENCE [LARGE SCALE GENOMIC DNA]</scope>
    <source>
        <strain evidence="3">cv. OR44</strain>
    </source>
</reference>
<dbReference type="EnsemblPlants" id="OMERI05G02390.1">
    <property type="protein sequence ID" value="OMERI05G02390.1"/>
    <property type="gene ID" value="OMERI05G02390"/>
</dbReference>
<dbReference type="CDD" id="cd20405">
    <property type="entry name" value="Tudor_Agenet_AtDUF_rpt1_3"/>
    <property type="match status" value="1"/>
</dbReference>
<reference evidence="3" key="1">
    <citation type="submission" date="2015-04" db="UniProtKB">
        <authorList>
            <consortium name="EnsemblPlants"/>
        </authorList>
    </citation>
    <scope>IDENTIFICATION</scope>
</reference>
<name>A0A0E0DLM7_9ORYZ</name>
<evidence type="ECO:0000259" key="2">
    <source>
        <dbReference type="SMART" id="SM00743"/>
    </source>
</evidence>
<dbReference type="AlphaFoldDB" id="A0A0E0DLM7"/>
<dbReference type="InterPro" id="IPR008395">
    <property type="entry name" value="Agenet-like_dom"/>
</dbReference>
<dbReference type="PANTHER" id="PTHR31917">
    <property type="entry name" value="AGENET DOMAIN-CONTAINING PROTEIN-RELATED"/>
    <property type="match status" value="1"/>
</dbReference>
<keyword evidence="4" id="KW-1185">Reference proteome</keyword>
<dbReference type="Pfam" id="PF05641">
    <property type="entry name" value="Agenet"/>
    <property type="match status" value="4"/>
</dbReference>
<dbReference type="Proteomes" id="UP000008021">
    <property type="component" value="Chromosome 5"/>
</dbReference>
<evidence type="ECO:0000256" key="1">
    <source>
        <dbReference type="SAM" id="MobiDB-lite"/>
    </source>
</evidence>
<accession>A0A0E0DLM7</accession>
<dbReference type="InterPro" id="IPR014002">
    <property type="entry name" value="Agenet_dom_plant"/>
</dbReference>
<sequence length="471" mass="52080">MSPIGRCYCLYRMSLQFSLLSSPLDPVQCPSPLSTLPPMRSPRLRRNPPPAAAAAAASDQFRPGDLVEVLPDEPRYHGAHFPASVTASHANPRGCTVAYDGSGCPLGEVVAASQLRPRPPDAPRGGGVPPAEHAVVDAFKGGAWWVGVALGGGRAAEDGRVAVCFPETREVVEFDAADVRPHLEWVAGEWLSPENMGISKTMPYAKGTQVEVAKLEAVEKAIWKSSLLVDYNCSKNDGSVLPKEIVDLKHIRPRPQHASAIIFCINDEVEGFQGNGWWLGVITDVHPEFRYTFKAAHSGKEIQLDQKALRLRYDWIHDQWQQVSQNVTTKFAEGSKVEVTSNDDGFHGAWFQGTALKYVNNKILVEYDALKADDEITPLTEAIEVQHVRPCPPDIPVTSGFNLLDEVDACWNDGWWVGVISKVNGGDRYMVYFRSSTEETEFGHEQLRLHCDWVGGRWMRASLVCCTFPEF</sequence>
<dbReference type="Gramene" id="OMERI05G02390.1">
    <property type="protein sequence ID" value="OMERI05G02390.1"/>
    <property type="gene ID" value="OMERI05G02390"/>
</dbReference>
<feature type="region of interest" description="Disordered" evidence="1">
    <location>
        <begin position="31"/>
        <end position="58"/>
    </location>
</feature>
<dbReference type="CDD" id="cd20406">
    <property type="entry name" value="Tudor_Agenet_AtDUF_rpt2_4"/>
    <property type="match status" value="2"/>
</dbReference>
<dbReference type="eggNOG" id="ENOG502QW7Z">
    <property type="taxonomic scope" value="Eukaryota"/>
</dbReference>
<feature type="domain" description="Agenet" evidence="2">
    <location>
        <begin position="399"/>
        <end position="455"/>
    </location>
</feature>
<feature type="domain" description="Agenet" evidence="2">
    <location>
        <begin position="329"/>
        <end position="396"/>
    </location>
</feature>
<evidence type="ECO:0000313" key="3">
    <source>
        <dbReference type="EnsemblPlants" id="OMERI05G02390.1"/>
    </source>
</evidence>
<dbReference type="STRING" id="40149.A0A0E0DLM7"/>
<feature type="domain" description="Agenet" evidence="2">
    <location>
        <begin position="128"/>
        <end position="187"/>
    </location>
</feature>